<dbReference type="PANTHER" id="PTHR28678:SF1">
    <property type="entry name" value="CODANIN-1"/>
    <property type="match status" value="1"/>
</dbReference>
<feature type="compositionally biased region" description="Polar residues" evidence="1">
    <location>
        <begin position="1035"/>
        <end position="1045"/>
    </location>
</feature>
<feature type="region of interest" description="Disordered" evidence="1">
    <location>
        <begin position="86"/>
        <end position="234"/>
    </location>
</feature>
<reference evidence="3 4" key="1">
    <citation type="journal article" date="2014" name="Nat. Commun.">
        <title>Klebsormidium flaccidum genome reveals primary factors for plant terrestrial adaptation.</title>
        <authorList>
            <person name="Hori K."/>
            <person name="Maruyama F."/>
            <person name="Fujisawa T."/>
            <person name="Togashi T."/>
            <person name="Yamamoto N."/>
            <person name="Seo M."/>
            <person name="Sato S."/>
            <person name="Yamada T."/>
            <person name="Mori H."/>
            <person name="Tajima N."/>
            <person name="Moriyama T."/>
            <person name="Ikeuchi M."/>
            <person name="Watanabe M."/>
            <person name="Wada H."/>
            <person name="Kobayashi K."/>
            <person name="Saito M."/>
            <person name="Masuda T."/>
            <person name="Sasaki-Sekimoto Y."/>
            <person name="Mashiguchi K."/>
            <person name="Awai K."/>
            <person name="Shimojima M."/>
            <person name="Masuda S."/>
            <person name="Iwai M."/>
            <person name="Nobusawa T."/>
            <person name="Narise T."/>
            <person name="Kondo S."/>
            <person name="Saito H."/>
            <person name="Sato R."/>
            <person name="Murakawa M."/>
            <person name="Ihara Y."/>
            <person name="Oshima-Yamada Y."/>
            <person name="Ohtaka K."/>
            <person name="Satoh M."/>
            <person name="Sonobe K."/>
            <person name="Ishii M."/>
            <person name="Ohtani R."/>
            <person name="Kanamori-Sato M."/>
            <person name="Honoki R."/>
            <person name="Miyazaki D."/>
            <person name="Mochizuki H."/>
            <person name="Umetsu J."/>
            <person name="Higashi K."/>
            <person name="Shibata D."/>
            <person name="Kamiya Y."/>
            <person name="Sato N."/>
            <person name="Nakamura Y."/>
            <person name="Tabata S."/>
            <person name="Ida S."/>
            <person name="Kurokawa K."/>
            <person name="Ohta H."/>
        </authorList>
    </citation>
    <scope>NUCLEOTIDE SEQUENCE [LARGE SCALE GENOMIC DNA]</scope>
    <source>
        <strain evidence="3 4">NIES-2285</strain>
    </source>
</reference>
<dbReference type="OrthoDB" id="20982at2759"/>
<dbReference type="STRING" id="105231.A0A1Y1HMX3"/>
<name>A0A1Y1HMX3_KLENI</name>
<dbReference type="GO" id="GO:0006325">
    <property type="term" value="P:chromatin organization"/>
    <property type="evidence" value="ECO:0000318"/>
    <property type="project" value="GO_Central"/>
</dbReference>
<dbReference type="PANTHER" id="PTHR28678">
    <property type="entry name" value="CODANIN-1"/>
    <property type="match status" value="1"/>
</dbReference>
<feature type="compositionally biased region" description="Basic residues" evidence="1">
    <location>
        <begin position="33"/>
        <end position="44"/>
    </location>
</feature>
<feature type="region of interest" description="Disordered" evidence="1">
    <location>
        <begin position="1"/>
        <end position="49"/>
    </location>
</feature>
<organism evidence="3 4">
    <name type="scientific">Klebsormidium nitens</name>
    <name type="common">Green alga</name>
    <name type="synonym">Ulothrix nitens</name>
    <dbReference type="NCBI Taxonomy" id="105231"/>
    <lineage>
        <taxon>Eukaryota</taxon>
        <taxon>Viridiplantae</taxon>
        <taxon>Streptophyta</taxon>
        <taxon>Klebsormidiophyceae</taxon>
        <taxon>Klebsormidiales</taxon>
        <taxon>Klebsormidiaceae</taxon>
        <taxon>Klebsormidium</taxon>
    </lineage>
</organism>
<feature type="region of interest" description="Disordered" evidence="1">
    <location>
        <begin position="336"/>
        <end position="405"/>
    </location>
</feature>
<gene>
    <name evidence="3" type="ORF">KFL_000430160</name>
</gene>
<dbReference type="GO" id="GO:0005634">
    <property type="term" value="C:nucleus"/>
    <property type="evidence" value="ECO:0000318"/>
    <property type="project" value="GO_Central"/>
</dbReference>
<evidence type="ECO:0000259" key="2">
    <source>
        <dbReference type="Pfam" id="PF15296"/>
    </source>
</evidence>
<feature type="region of interest" description="Disordered" evidence="1">
    <location>
        <begin position="479"/>
        <end position="498"/>
    </location>
</feature>
<dbReference type="Pfam" id="PF15296">
    <property type="entry name" value="Codanin-1_C"/>
    <property type="match status" value="1"/>
</dbReference>
<dbReference type="InterPro" id="IPR040031">
    <property type="entry name" value="Codanin-1"/>
</dbReference>
<dbReference type="Proteomes" id="UP000054558">
    <property type="component" value="Unassembled WGS sequence"/>
</dbReference>
<sequence length="1319" mass="139745">MERRMGSRDGGQRFGGGNSYDAAFPSLGATLAPKRRADKQRKKITPTPVAAAQVDSTFLLAQPAEDSGPSFGRTAKSTEVDLRLLLKEKRGRSKGGQNKEHPLSEAPLIENQNRGFSGAVSGDGQPGKLAGALEGRLGGGQSAWGTEEPTPSALPGPSAEFHTPPRSRRLAPSRCDGPHLSHPAESPQLLTPTSGAQFKMAERRPPSPPKPSGEVSSSFRLPEKPPKLPPEQQRAAEAHGELLKRGGVPFLLQELQLIVELLTANQTSCAGEHAVTEGKLGHALGGLKGTAGAPQTLASKGLNRGEAEGEGTGFISLSGEVHSEQDFVSQSLVKGASEGPVNRLEEGAESAGQKEAGGLGSGRQTAGITAVSEPLKALERTPGSSSSPEGKERPYCEGESATSPEASLPRGVLSFCCGDMAATYACEVLETSLPLILHCGEPLLTALLHEPAIPRHSPTLTAHLREALIAHQSASLRGLGTPQKRGGSAGGAPLSALPFNEEQDSRNIPAFKTQEGQRLFSNREECRDIFYCIIRDAASTSADFASEPVPPSLKSAPHKHPFRRPAASAAGTLNGYSGRAAPPRPEKPLGFPSRVRQLLAHLHESNYPWLAKLFVQQIIQVASTGETDPEVRSLAREDTAKLQRLHSRLMGAGAAPVRLAAGGTPTRESPGRRFRGFDGTSPVFVGGVRQGSPGLESTPPGETGVKRELGRGPRENLREELREGRENGSRDGGQTVRRTLEGMFGESESDRNREGGPVGVPEKKGGSDGQSAGEEATEHVKEKEINIEKAASTVLSRQFASTINSILAPSTSPGRVENTEGEIRKGLSVAVARNGDPLAEDGPFGGLFSRTLVPYVRFVQAADSHRLHLLLLRCIADSIHSLSQVGAASVFSASSFSERLVTLQTLARFLGFLLFAPISTGHSPLPTDPKSPVYTWSGELPISPVDALQAAMLNGSLLLNLPWVLEVLGMMRACAPAKGSPTFGRALAEVERLQGLPALLPSRAGFGLPSMCITAALEAFFREDSSSPPEPPQTLTPSETLQSPLATWPPRDTPDFMPGLIDARYIQNCCPLLDDLAATLLEARQRTSQIDGPDAAKPGDRRSRPIRKITPTPPPQAAQPGGLPADVLAALPAEDAELVRPPQRDPLRTKLEGVFFEQQPQLRRLVDFVVDTVAANSALAAQLATCPDVISAARAQLAERAERAASDGAGVGRVEMFIEQTILSACRQGLPPAIAYARKHSRERVCEALGALARPNIAPPVLGTAAAVAAQASAVGAAKLILVNVPKEIRQRLTEGAEKLKKKMVAAFRIEQARKLVSK</sequence>
<feature type="region of interest" description="Disordered" evidence="1">
    <location>
        <begin position="1087"/>
        <end position="1123"/>
    </location>
</feature>
<feature type="region of interest" description="Disordered" evidence="1">
    <location>
        <begin position="545"/>
        <end position="586"/>
    </location>
</feature>
<proteinExistence type="predicted"/>
<feature type="domain" description="Codanin-1 C-terminal" evidence="2">
    <location>
        <begin position="1060"/>
        <end position="1198"/>
    </location>
</feature>
<protein>
    <recommendedName>
        <fullName evidence="2">Codanin-1 C-terminal domain-containing protein</fullName>
    </recommendedName>
</protein>
<evidence type="ECO:0000313" key="3">
    <source>
        <dbReference type="EMBL" id="GAQ79974.1"/>
    </source>
</evidence>
<feature type="region of interest" description="Disordered" evidence="1">
    <location>
        <begin position="1023"/>
        <end position="1053"/>
    </location>
</feature>
<keyword evidence="4" id="KW-1185">Reference proteome</keyword>
<accession>A0A1Y1HMX3</accession>
<feature type="compositionally biased region" description="Basic and acidic residues" evidence="1">
    <location>
        <begin position="704"/>
        <end position="729"/>
    </location>
</feature>
<dbReference type="InterPro" id="IPR028171">
    <property type="entry name" value="Codanin-1_C"/>
</dbReference>
<dbReference type="EMBL" id="DF236992">
    <property type="protein sequence ID" value="GAQ79974.1"/>
    <property type="molecule type" value="Genomic_DNA"/>
</dbReference>
<feature type="compositionally biased region" description="Basic and acidic residues" evidence="1">
    <location>
        <begin position="1"/>
        <end position="11"/>
    </location>
</feature>
<evidence type="ECO:0000313" key="4">
    <source>
        <dbReference type="Proteomes" id="UP000054558"/>
    </source>
</evidence>
<feature type="region of interest" description="Disordered" evidence="1">
    <location>
        <begin position="661"/>
        <end position="784"/>
    </location>
</feature>
<evidence type="ECO:0000256" key="1">
    <source>
        <dbReference type="SAM" id="MobiDB-lite"/>
    </source>
</evidence>